<dbReference type="AlphaFoldDB" id="A6K8E1"/>
<reference evidence="2" key="1">
    <citation type="submission" date="2005-09" db="EMBL/GenBank/DDBJ databases">
        <authorList>
            <person name="Mural R.J."/>
            <person name="Li P.W."/>
            <person name="Adams M.D."/>
            <person name="Amanatides P.G."/>
            <person name="Baden-Tillson H."/>
            <person name="Barnstead M."/>
            <person name="Chin S.H."/>
            <person name="Dew I."/>
            <person name="Evans C.A."/>
            <person name="Ferriera S."/>
            <person name="Flanigan M."/>
            <person name="Fosler C."/>
            <person name="Glodek A."/>
            <person name="Gu Z."/>
            <person name="Holt R.A."/>
            <person name="Jennings D."/>
            <person name="Kraft C.L."/>
            <person name="Lu F."/>
            <person name="Nguyen T."/>
            <person name="Nusskern D.R."/>
            <person name="Pfannkoch C.M."/>
            <person name="Sitter C."/>
            <person name="Sutton G.G."/>
            <person name="Venter J.C."/>
            <person name="Wang Z."/>
            <person name="Woodage T."/>
            <person name="Zheng X.H."/>
            <person name="Zhong F."/>
        </authorList>
    </citation>
    <scope>NUCLEOTIDE SEQUENCE [LARGE SCALE GENOMIC DNA]</scope>
    <source>
        <strain>BN</strain>
        <strain evidence="2">Sprague-Dawley</strain>
    </source>
</reference>
<evidence type="ECO:0000313" key="1">
    <source>
        <dbReference type="EMBL" id="EDL89211.1"/>
    </source>
</evidence>
<name>A6K8E1_RAT</name>
<evidence type="ECO:0000313" key="3">
    <source>
        <dbReference type="RGD" id="628845"/>
    </source>
</evidence>
<dbReference type="RGD" id="628845">
    <property type="gene designation" value="Timm13"/>
</dbReference>
<dbReference type="Proteomes" id="UP000234681">
    <property type="component" value="Chromosome 7"/>
</dbReference>
<sequence length="104" mass="11403">MHRHVHGPVHGRLEHRVPRLQLPTAAGTSQHVTRTCASRSELFSLPVTAAPSSRPEVWQHGGLRGRGLYPGLLRPAQSQKRVRTCSSAGIWLAPLTCDLMRAGQ</sequence>
<evidence type="ECO:0000313" key="2">
    <source>
        <dbReference type="Proteomes" id="UP000234681"/>
    </source>
</evidence>
<proteinExistence type="predicted"/>
<accession>A6K8E1</accession>
<gene>
    <name evidence="1 3" type="primary">Timm13</name>
    <name evidence="1" type="ORF">rCG_29384</name>
</gene>
<dbReference type="EMBL" id="CH474029">
    <property type="protein sequence ID" value="EDL89211.1"/>
    <property type="molecule type" value="Genomic_DNA"/>
</dbReference>
<organism evidence="1 2">
    <name type="scientific">Rattus norvegicus</name>
    <name type="common">Rat</name>
    <dbReference type="NCBI Taxonomy" id="10116"/>
    <lineage>
        <taxon>Eukaryota</taxon>
        <taxon>Metazoa</taxon>
        <taxon>Chordata</taxon>
        <taxon>Craniata</taxon>
        <taxon>Vertebrata</taxon>
        <taxon>Euteleostomi</taxon>
        <taxon>Mammalia</taxon>
        <taxon>Eutheria</taxon>
        <taxon>Euarchontoglires</taxon>
        <taxon>Glires</taxon>
        <taxon>Rodentia</taxon>
        <taxon>Myomorpha</taxon>
        <taxon>Muroidea</taxon>
        <taxon>Muridae</taxon>
        <taxon>Murinae</taxon>
        <taxon>Rattus</taxon>
    </lineage>
</organism>
<protein>
    <submittedName>
        <fullName evidence="1">Translocase of inner mitochondrial membrane 13 homolog (Yeast)</fullName>
    </submittedName>
</protein>